<proteinExistence type="inferred from homology"/>
<dbReference type="EMBL" id="LR134516">
    <property type="protein sequence ID" value="VEJ21609.1"/>
    <property type="molecule type" value="Genomic_DNA"/>
</dbReference>
<feature type="domain" description="Calcineurin-like phosphoesterase" evidence="7">
    <location>
        <begin position="67"/>
        <end position="201"/>
    </location>
</feature>
<evidence type="ECO:0000256" key="5">
    <source>
        <dbReference type="HAMAP-Rule" id="MF_00199"/>
    </source>
</evidence>
<evidence type="ECO:0000256" key="4">
    <source>
        <dbReference type="ARBA" id="ARBA00049417"/>
    </source>
</evidence>
<dbReference type="GO" id="GO:0008803">
    <property type="term" value="F:bis(5'-nucleosyl)-tetraphosphatase (symmetrical) activity"/>
    <property type="evidence" value="ECO:0007669"/>
    <property type="project" value="UniProtKB-UniRule"/>
</dbReference>
<evidence type="ECO:0000313" key="9">
    <source>
        <dbReference type="Proteomes" id="UP000268229"/>
    </source>
</evidence>
<comment type="function">
    <text evidence="1 5">Hydrolyzes diadenosine 5',5'''-P1,P4-tetraphosphate to yield ADP.</text>
</comment>
<name>A0A3S4YHY2_9NEIS</name>
<evidence type="ECO:0000313" key="8">
    <source>
        <dbReference type="EMBL" id="VEJ21609.1"/>
    </source>
</evidence>
<dbReference type="KEGG" id="nani:NCTC12227_01351"/>
<evidence type="ECO:0000259" key="7">
    <source>
        <dbReference type="Pfam" id="PF00149"/>
    </source>
</evidence>
<dbReference type="AlphaFoldDB" id="A0A3S4YHY2"/>
<dbReference type="NCBIfam" id="NF001204">
    <property type="entry name" value="PRK00166.1"/>
    <property type="match status" value="1"/>
</dbReference>
<dbReference type="HAMAP" id="MF_00199">
    <property type="entry name" value="ApaH"/>
    <property type="match status" value="1"/>
</dbReference>
<dbReference type="PANTHER" id="PTHR40942">
    <property type="match status" value="1"/>
</dbReference>
<organism evidence="8 9">
    <name type="scientific">Neisseria animaloris</name>
    <dbReference type="NCBI Taxonomy" id="326522"/>
    <lineage>
        <taxon>Bacteria</taxon>
        <taxon>Pseudomonadati</taxon>
        <taxon>Pseudomonadota</taxon>
        <taxon>Betaproteobacteria</taxon>
        <taxon>Neisseriales</taxon>
        <taxon>Neisseriaceae</taxon>
        <taxon>Neisseria</taxon>
    </lineage>
</organism>
<feature type="region of interest" description="Disordered" evidence="6">
    <location>
        <begin position="1"/>
        <end position="35"/>
    </location>
</feature>
<evidence type="ECO:0000256" key="1">
    <source>
        <dbReference type="ARBA" id="ARBA00003413"/>
    </source>
</evidence>
<keyword evidence="9" id="KW-1185">Reference proteome</keyword>
<protein>
    <recommendedName>
        <fullName evidence="5">Bis(5'-nucleosyl)-tetraphosphatase, symmetrical</fullName>
        <ecNumber evidence="5">3.6.1.41</ecNumber>
    </recommendedName>
    <alternativeName>
        <fullName evidence="5">Ap4A hydrolase</fullName>
    </alternativeName>
    <alternativeName>
        <fullName evidence="5">Diadenosine 5',5'''-P1,P4-tetraphosphate pyrophosphohydrolase</fullName>
    </alternativeName>
    <alternativeName>
        <fullName evidence="5">Diadenosine tetraphosphatase</fullName>
    </alternativeName>
</protein>
<dbReference type="EC" id="3.6.1.41" evidence="5"/>
<dbReference type="InterPro" id="IPR004843">
    <property type="entry name" value="Calcineurin-like_PHP"/>
</dbReference>
<dbReference type="STRING" id="326522.BWD08_06030"/>
<comment type="catalytic activity">
    <reaction evidence="4 5">
        <text>P(1),P(4)-bis(5'-adenosyl) tetraphosphate + H2O = 2 ADP + 2 H(+)</text>
        <dbReference type="Rhea" id="RHEA:24252"/>
        <dbReference type="ChEBI" id="CHEBI:15377"/>
        <dbReference type="ChEBI" id="CHEBI:15378"/>
        <dbReference type="ChEBI" id="CHEBI:58141"/>
        <dbReference type="ChEBI" id="CHEBI:456216"/>
        <dbReference type="EC" id="3.6.1.41"/>
    </reaction>
</comment>
<dbReference type="InterPro" id="IPR004617">
    <property type="entry name" value="ApaH"/>
</dbReference>
<evidence type="ECO:0000256" key="2">
    <source>
        <dbReference type="ARBA" id="ARBA00005419"/>
    </source>
</evidence>
<evidence type="ECO:0000256" key="3">
    <source>
        <dbReference type="ARBA" id="ARBA00022801"/>
    </source>
</evidence>
<dbReference type="Gene3D" id="3.60.21.10">
    <property type="match status" value="1"/>
</dbReference>
<dbReference type="PANTHER" id="PTHR40942:SF4">
    <property type="entry name" value="CYTOCHROME C5"/>
    <property type="match status" value="1"/>
</dbReference>
<dbReference type="InterPro" id="IPR029052">
    <property type="entry name" value="Metallo-depent_PP-like"/>
</dbReference>
<dbReference type="NCBIfam" id="TIGR00668">
    <property type="entry name" value="apaH"/>
    <property type="match status" value="1"/>
</dbReference>
<gene>
    <name evidence="8" type="primary">apaH_1</name>
    <name evidence="5" type="synonym">apaH</name>
    <name evidence="8" type="ORF">NCTC12227_01351</name>
</gene>
<reference evidence="8 9" key="1">
    <citation type="submission" date="2018-12" db="EMBL/GenBank/DDBJ databases">
        <authorList>
            <consortium name="Pathogen Informatics"/>
        </authorList>
    </citation>
    <scope>NUCLEOTIDE SEQUENCE [LARGE SCALE GENOMIC DNA]</scope>
    <source>
        <strain evidence="8 9">NCTC12227</strain>
    </source>
</reference>
<dbReference type="CDD" id="cd07422">
    <property type="entry name" value="MPP_ApaH"/>
    <property type="match status" value="1"/>
</dbReference>
<dbReference type="SUPFAM" id="SSF56300">
    <property type="entry name" value="Metallo-dependent phosphatases"/>
    <property type="match status" value="1"/>
</dbReference>
<accession>A0A3S4YHY2</accession>
<evidence type="ECO:0000256" key="6">
    <source>
        <dbReference type="SAM" id="MobiDB-lite"/>
    </source>
</evidence>
<dbReference type="Pfam" id="PF00149">
    <property type="entry name" value="Metallophos"/>
    <property type="match status" value="1"/>
</dbReference>
<sequence>MLFRRPATNHPHNPPFYHFHSATESRSNGGKPLDLHHHADNKSIPVFFRRPAKPFPLKESHIMAHYAIGDIQGCFAELTALLAKIGFNHGTDTLWLTGDIVNRGPQSLEALQFVMRHESSIRTVLGNHDLHLLAVSYGFGRIKRGDTISPILEHPERLKMLDWLRAQPLLIRGEKHVLVHAGLLPQWSVAEAESLAQEVESELRGDKAMQYFLNMYGNKPRRWSPDLEGYNRLRMITNVLTRMRALTFKNQLDYDFKGGPEDMPSGLRAWFEAPGRRHLSHTVVFGHWSALGYLNARNVIALDTGALWGGELTAVNLDTNEITQVDSQSGLHWATTL</sequence>
<keyword evidence="3 5" id="KW-0378">Hydrolase</keyword>
<dbReference type="Proteomes" id="UP000268229">
    <property type="component" value="Chromosome"/>
</dbReference>
<comment type="similarity">
    <text evidence="2 5">Belongs to the Ap4A hydrolase family.</text>
</comment>
<feature type="compositionally biased region" description="Low complexity" evidence="6">
    <location>
        <begin position="9"/>
        <end position="20"/>
    </location>
</feature>